<feature type="signal peptide" evidence="5">
    <location>
        <begin position="1"/>
        <end position="21"/>
    </location>
</feature>
<feature type="region of interest" description="Disordered" evidence="4">
    <location>
        <begin position="400"/>
        <end position="428"/>
    </location>
</feature>
<protein>
    <submittedName>
        <fullName evidence="7">Sugar ABC transporter substrate-binding protein</fullName>
    </submittedName>
</protein>
<name>A0A939MLE1_9MICO</name>
<dbReference type="GO" id="GO:0030246">
    <property type="term" value="F:carbohydrate binding"/>
    <property type="evidence" value="ECO:0007669"/>
    <property type="project" value="UniProtKB-ARBA"/>
</dbReference>
<gene>
    <name evidence="7" type="ORF">J4H92_14260</name>
</gene>
<evidence type="ECO:0000313" key="7">
    <source>
        <dbReference type="EMBL" id="MBO1903104.1"/>
    </source>
</evidence>
<comment type="similarity">
    <text evidence="2">Belongs to the bacterial solute-binding protein 2 family.</text>
</comment>
<feature type="chain" id="PRO_5038898290" evidence="5">
    <location>
        <begin position="22"/>
        <end position="428"/>
    </location>
</feature>
<dbReference type="Pfam" id="PF13407">
    <property type="entry name" value="Peripla_BP_4"/>
    <property type="match status" value="1"/>
</dbReference>
<organism evidence="7 8">
    <name type="scientific">Leucobacter weissii</name>
    <dbReference type="NCBI Taxonomy" id="1983706"/>
    <lineage>
        <taxon>Bacteria</taxon>
        <taxon>Bacillati</taxon>
        <taxon>Actinomycetota</taxon>
        <taxon>Actinomycetes</taxon>
        <taxon>Micrococcales</taxon>
        <taxon>Microbacteriaceae</taxon>
        <taxon>Leucobacter</taxon>
    </lineage>
</organism>
<dbReference type="RefSeq" id="WP_208098856.1">
    <property type="nucleotide sequence ID" value="NZ_JAGDYM010000017.1"/>
</dbReference>
<evidence type="ECO:0000313" key="8">
    <source>
        <dbReference type="Proteomes" id="UP000664382"/>
    </source>
</evidence>
<feature type="domain" description="Periplasmic binding protein" evidence="6">
    <location>
        <begin position="45"/>
        <end position="307"/>
    </location>
</feature>
<dbReference type="InterPro" id="IPR025997">
    <property type="entry name" value="SBP_2_dom"/>
</dbReference>
<evidence type="ECO:0000256" key="4">
    <source>
        <dbReference type="SAM" id="MobiDB-lite"/>
    </source>
</evidence>
<evidence type="ECO:0000256" key="5">
    <source>
        <dbReference type="SAM" id="SignalP"/>
    </source>
</evidence>
<evidence type="ECO:0000256" key="3">
    <source>
        <dbReference type="ARBA" id="ARBA00022729"/>
    </source>
</evidence>
<evidence type="ECO:0000259" key="6">
    <source>
        <dbReference type="Pfam" id="PF13407"/>
    </source>
</evidence>
<dbReference type="PANTHER" id="PTHR46847">
    <property type="entry name" value="D-ALLOSE-BINDING PERIPLASMIC PROTEIN-RELATED"/>
    <property type="match status" value="1"/>
</dbReference>
<keyword evidence="8" id="KW-1185">Reference proteome</keyword>
<evidence type="ECO:0000256" key="2">
    <source>
        <dbReference type="ARBA" id="ARBA00007639"/>
    </source>
</evidence>
<dbReference type="InterPro" id="IPR028082">
    <property type="entry name" value="Peripla_BP_I"/>
</dbReference>
<sequence>MKKSRTVASFGLILGAGLLLAACSSDAAAEIGETQGDTSVKLAVVVANSNPWNTEYGESFQAAAEQLGATDVRVLNANGDAQKQSEQIDSLLNAGYKGIGLNLAAPNTAELSKKFAANDAYFANIFQNEDWKTVWDADEDRQVSYVSPNYYQSATDAVDYLADALDGEQTEIIALAGNQSPYTISNQAYLGLVDGLEKYPNLELVGNVDTEWTAETGQQKVADLLAANPNAGAFFATDAADVEGAVAAIRAIGKEPGKDVLIVSAHAAGTVVPQYIQQGLVLAGAAMPGAWTGYHQAALLFDALNGEFPDDGLRQLELTLPLITAENVDDYLARYDRPISEQLSARLISQVYSGDDWDYQAIYSPIAELPHLWPVSEEPEGYAENATFVELRDSGALDEAQQTLDAHNLIDPFDPDPDFSSPGTSEEE</sequence>
<comment type="caution">
    <text evidence="7">The sequence shown here is derived from an EMBL/GenBank/DDBJ whole genome shotgun (WGS) entry which is preliminary data.</text>
</comment>
<keyword evidence="3 5" id="KW-0732">Signal</keyword>
<dbReference type="AlphaFoldDB" id="A0A939MLE1"/>
<dbReference type="CDD" id="cd01536">
    <property type="entry name" value="PBP1_ABC_sugar_binding-like"/>
    <property type="match status" value="1"/>
</dbReference>
<dbReference type="Gene3D" id="3.40.50.2300">
    <property type="match status" value="2"/>
</dbReference>
<reference evidence="7" key="1">
    <citation type="submission" date="2021-03" db="EMBL/GenBank/DDBJ databases">
        <title>Leucobacter chromiisoli sp. nov., isolated from chromium-containing soil of chemical plant.</title>
        <authorList>
            <person name="Xu Z."/>
        </authorList>
    </citation>
    <scope>NUCLEOTIDE SEQUENCE</scope>
    <source>
        <strain evidence="7">S27</strain>
    </source>
</reference>
<dbReference type="PANTHER" id="PTHR46847:SF1">
    <property type="entry name" value="D-ALLOSE-BINDING PERIPLASMIC PROTEIN-RELATED"/>
    <property type="match status" value="1"/>
</dbReference>
<proteinExistence type="inferred from homology"/>
<evidence type="ECO:0000256" key="1">
    <source>
        <dbReference type="ARBA" id="ARBA00004196"/>
    </source>
</evidence>
<dbReference type="GO" id="GO:0030313">
    <property type="term" value="C:cell envelope"/>
    <property type="evidence" value="ECO:0007669"/>
    <property type="project" value="UniProtKB-SubCell"/>
</dbReference>
<dbReference type="SUPFAM" id="SSF53822">
    <property type="entry name" value="Periplasmic binding protein-like I"/>
    <property type="match status" value="1"/>
</dbReference>
<accession>A0A939MLE1</accession>
<dbReference type="Proteomes" id="UP000664382">
    <property type="component" value="Unassembled WGS sequence"/>
</dbReference>
<comment type="subcellular location">
    <subcellularLocation>
        <location evidence="1">Cell envelope</location>
    </subcellularLocation>
</comment>
<dbReference type="EMBL" id="JAGDYM010000017">
    <property type="protein sequence ID" value="MBO1903104.1"/>
    <property type="molecule type" value="Genomic_DNA"/>
</dbReference>
<dbReference type="PROSITE" id="PS51257">
    <property type="entry name" value="PROKAR_LIPOPROTEIN"/>
    <property type="match status" value="1"/>
</dbReference>